<feature type="region of interest" description="Disordered" evidence="1">
    <location>
        <begin position="1"/>
        <end position="61"/>
    </location>
</feature>
<dbReference type="Proteomes" id="UP000492821">
    <property type="component" value="Unassembled WGS sequence"/>
</dbReference>
<reference evidence="2" key="1">
    <citation type="journal article" date="2013" name="Genetics">
        <title>The draft genome and transcriptome of Panagrellus redivivus are shaped by the harsh demands of a free-living lifestyle.</title>
        <authorList>
            <person name="Srinivasan J."/>
            <person name="Dillman A.R."/>
            <person name="Macchietto M.G."/>
            <person name="Heikkinen L."/>
            <person name="Lakso M."/>
            <person name="Fracchia K.M."/>
            <person name="Antoshechkin I."/>
            <person name="Mortazavi A."/>
            <person name="Wong G."/>
            <person name="Sternberg P.W."/>
        </authorList>
    </citation>
    <scope>NUCLEOTIDE SEQUENCE [LARGE SCALE GENOMIC DNA]</scope>
    <source>
        <strain evidence="2">MT8872</strain>
    </source>
</reference>
<proteinExistence type="predicted"/>
<dbReference type="WBParaSite" id="Pan_g3841.t1">
    <property type="protein sequence ID" value="Pan_g3841.t1"/>
    <property type="gene ID" value="Pan_g3841"/>
</dbReference>
<feature type="compositionally biased region" description="Polar residues" evidence="1">
    <location>
        <begin position="11"/>
        <end position="20"/>
    </location>
</feature>
<evidence type="ECO:0000313" key="3">
    <source>
        <dbReference type="WBParaSite" id="Pan_g3841.t1"/>
    </source>
</evidence>
<reference evidence="3" key="2">
    <citation type="submission" date="2020-10" db="UniProtKB">
        <authorList>
            <consortium name="WormBaseParasite"/>
        </authorList>
    </citation>
    <scope>IDENTIFICATION</scope>
</reference>
<protein>
    <submittedName>
        <fullName evidence="3">C2H2-type domain-containing protein</fullName>
    </submittedName>
</protein>
<evidence type="ECO:0000256" key="1">
    <source>
        <dbReference type="SAM" id="MobiDB-lite"/>
    </source>
</evidence>
<keyword evidence="2" id="KW-1185">Reference proteome</keyword>
<sequence>MRHGIKAPVFSSPSGKTASEASEPVLHNFASLPKRPGPSRQPSTDSGNYAGPSGSASSENGAQGVATCELCPEKPVFLDGFPEFARHLRTHHCNKEGGSFVCRYGQNNVCQTLPVEGVSDEDYAKHLRKCHFESNPGEGKHETTSDTPDSDPLPGQMRPSASSLASRVPEPSKMEEILPDKFTVYSITE</sequence>
<dbReference type="AlphaFoldDB" id="A0A7E4VVG9"/>
<name>A0A7E4VVG9_PANRE</name>
<evidence type="ECO:0000313" key="2">
    <source>
        <dbReference type="Proteomes" id="UP000492821"/>
    </source>
</evidence>
<accession>A0A7E4VVG9</accession>
<feature type="region of interest" description="Disordered" evidence="1">
    <location>
        <begin position="132"/>
        <end position="175"/>
    </location>
</feature>
<organism evidence="2 3">
    <name type="scientific">Panagrellus redivivus</name>
    <name type="common">Microworm</name>
    <dbReference type="NCBI Taxonomy" id="6233"/>
    <lineage>
        <taxon>Eukaryota</taxon>
        <taxon>Metazoa</taxon>
        <taxon>Ecdysozoa</taxon>
        <taxon>Nematoda</taxon>
        <taxon>Chromadorea</taxon>
        <taxon>Rhabditida</taxon>
        <taxon>Tylenchina</taxon>
        <taxon>Panagrolaimomorpha</taxon>
        <taxon>Panagrolaimoidea</taxon>
        <taxon>Panagrolaimidae</taxon>
        <taxon>Panagrellus</taxon>
    </lineage>
</organism>